<reference evidence="1" key="2">
    <citation type="submission" date="2023-10" db="EMBL/GenBank/DDBJ databases">
        <authorList>
            <person name="Khurajog B."/>
        </authorList>
    </citation>
    <scope>NUCLEOTIDE SEQUENCE</scope>
    <source>
        <strain evidence="1">BF14</strain>
    </source>
</reference>
<dbReference type="EMBL" id="JAWJAX010000003">
    <property type="protein sequence ID" value="MDV2911010.1"/>
    <property type="molecule type" value="Genomic_DNA"/>
</dbReference>
<reference evidence="1" key="1">
    <citation type="journal article" date="2023" name="PeerJ">
        <title>Selection and evaluation of lactic acid bacteria from chicken feces in Thailand as potential probiotics.</title>
        <authorList>
            <person name="Khurajog B."/>
            <person name="Disastra Y."/>
            <person name="Lawwyne L.D."/>
            <person name="Sirichokchatchawan W."/>
            <person name="Niyomtham W."/>
            <person name="Yindee J."/>
            <person name="Hampson D.J."/>
            <person name="Prapasarakul N."/>
        </authorList>
    </citation>
    <scope>NUCLEOTIDE SEQUENCE</scope>
    <source>
        <strain evidence="1">BF14</strain>
    </source>
</reference>
<dbReference type="AlphaFoldDB" id="A0AAW8YNC0"/>
<evidence type="ECO:0000313" key="1">
    <source>
        <dbReference type="EMBL" id="MDV2911010.1"/>
    </source>
</evidence>
<evidence type="ECO:0000313" key="2">
    <source>
        <dbReference type="Proteomes" id="UP001280415"/>
    </source>
</evidence>
<dbReference type="Proteomes" id="UP001280415">
    <property type="component" value="Unassembled WGS sequence"/>
</dbReference>
<proteinExistence type="predicted"/>
<comment type="caution">
    <text evidence="1">The sequence shown here is derived from an EMBL/GenBank/DDBJ whole genome shotgun (WGS) entry which is preliminary data.</text>
</comment>
<protein>
    <submittedName>
        <fullName evidence="1">Acetyl-CoA carboxylase</fullName>
    </submittedName>
</protein>
<organism evidence="1 2">
    <name type="scientific">Pediococcus acidilactici</name>
    <dbReference type="NCBI Taxonomy" id="1254"/>
    <lineage>
        <taxon>Bacteria</taxon>
        <taxon>Bacillati</taxon>
        <taxon>Bacillota</taxon>
        <taxon>Bacilli</taxon>
        <taxon>Lactobacillales</taxon>
        <taxon>Lactobacillaceae</taxon>
        <taxon>Pediococcus</taxon>
        <taxon>Pediococcus acidilactici group</taxon>
    </lineage>
</organism>
<accession>A0AAW8YNC0</accession>
<name>A0AAW8YNC0_PEDAC</name>
<sequence>MNKDAKIIIERIEEHFKRVPNTSYVINVVNDKFDKTYNFFFFIGKKGKRPHSIPLHTVKKYDLEYLEKIIIDIKKHYQLTFDYTGFTNQRWPNSWQIIQKKKKSME</sequence>
<gene>
    <name evidence="1" type="ORF">R0H03_03910</name>
</gene>
<dbReference type="RefSeq" id="WP_317052027.1">
    <property type="nucleotide sequence ID" value="NZ_CP140878.1"/>
</dbReference>